<sequence length="180" mass="19147">MAYEKLTPRHLLAILVVLSLALVVPAAAQETGIRLVKPGDTIEVGAEPIVLDLIGLRNADSFNAISELRKYQDDNPAKPVQRVIGVAKDSHFTINVYTFKGHYGRYFAYSRSDGVLHDNSIVFVHASTPTPTETVAEVTATATATATVTETPEPTQAALPGVIAIAALGLCGLLAAARRQ</sequence>
<comment type="caution">
    <text evidence="2">The sequence shown here is derived from an EMBL/GenBank/DDBJ whole genome shotgun (WGS) entry which is preliminary data.</text>
</comment>
<protein>
    <recommendedName>
        <fullName evidence="4">PGF-CTERM sorting domain-containing protein</fullName>
    </recommendedName>
</protein>
<evidence type="ECO:0000313" key="3">
    <source>
        <dbReference type="Proteomes" id="UP000035301"/>
    </source>
</evidence>
<keyword evidence="1" id="KW-1133">Transmembrane helix</keyword>
<keyword evidence="1" id="KW-0812">Transmembrane</keyword>
<evidence type="ECO:0000256" key="1">
    <source>
        <dbReference type="SAM" id="Phobius"/>
    </source>
</evidence>
<feature type="transmembrane region" description="Helical" evidence="1">
    <location>
        <begin position="157"/>
        <end position="177"/>
    </location>
</feature>
<keyword evidence="3" id="KW-1185">Reference proteome</keyword>
<name>A0A0H1R701_9EURY</name>
<evidence type="ECO:0008006" key="4">
    <source>
        <dbReference type="Google" id="ProtNLM"/>
    </source>
</evidence>
<dbReference type="PATRIC" id="fig|1550566.3.peg.1147"/>
<evidence type="ECO:0000313" key="2">
    <source>
        <dbReference type="EMBL" id="KLK88442.1"/>
    </source>
</evidence>
<dbReference type="STRING" id="1550566.SZ63_05335"/>
<gene>
    <name evidence="2" type="ORF">SZ63_05335</name>
</gene>
<dbReference type="Proteomes" id="UP000035301">
    <property type="component" value="Unassembled WGS sequence"/>
</dbReference>
<proteinExistence type="predicted"/>
<organism evidence="2 3">
    <name type="scientific">Methanoculleus sediminis</name>
    <dbReference type="NCBI Taxonomy" id="1550566"/>
    <lineage>
        <taxon>Archaea</taxon>
        <taxon>Methanobacteriati</taxon>
        <taxon>Methanobacteriota</taxon>
        <taxon>Stenosarchaea group</taxon>
        <taxon>Methanomicrobia</taxon>
        <taxon>Methanomicrobiales</taxon>
        <taxon>Methanomicrobiaceae</taxon>
        <taxon>Methanoculleus</taxon>
    </lineage>
</organism>
<dbReference type="AlphaFoldDB" id="A0A0H1R701"/>
<keyword evidence="1" id="KW-0472">Membrane</keyword>
<reference evidence="2 3" key="1">
    <citation type="journal article" date="2015" name="Int. J. Syst. Evol. Microbiol.">
        <title>Methanoculleus sediminis sp. nov., a methanogen from sediments near a submarine mud volcano.</title>
        <authorList>
            <person name="Chen S.C."/>
            <person name="Chen M.F."/>
            <person name="Lai M.C."/>
            <person name="Weng C.Y."/>
            <person name="Wu S.Y."/>
            <person name="Lin S."/>
            <person name="Yang T.F."/>
            <person name="Chen P.C."/>
        </authorList>
    </citation>
    <scope>NUCLEOTIDE SEQUENCE [LARGE SCALE GENOMIC DNA]</scope>
    <source>
        <strain evidence="2 3">S3Fa</strain>
    </source>
</reference>
<dbReference type="EMBL" id="JXOJ01000002">
    <property type="protein sequence ID" value="KLK88442.1"/>
    <property type="molecule type" value="Genomic_DNA"/>
</dbReference>
<dbReference type="OrthoDB" id="107841at2157"/>
<dbReference type="RefSeq" id="WP_048182284.1">
    <property type="nucleotide sequence ID" value="NZ_JXOJ01000002.1"/>
</dbReference>
<accession>A0A0H1R701</accession>